<organism evidence="7 8">
    <name type="scientific">Oleiharenicola lentus</name>
    <dbReference type="NCBI Taxonomy" id="2508720"/>
    <lineage>
        <taxon>Bacteria</taxon>
        <taxon>Pseudomonadati</taxon>
        <taxon>Verrucomicrobiota</taxon>
        <taxon>Opitutia</taxon>
        <taxon>Opitutales</taxon>
        <taxon>Opitutaceae</taxon>
        <taxon>Oleiharenicola</taxon>
    </lineage>
</organism>
<feature type="signal peptide" evidence="6">
    <location>
        <begin position="1"/>
        <end position="20"/>
    </location>
</feature>
<name>A0A4Q1C7G6_9BACT</name>
<reference evidence="7 8" key="1">
    <citation type="submission" date="2019-01" db="EMBL/GenBank/DDBJ databases">
        <title>Lacunisphaera sp. strain TWA-58.</title>
        <authorList>
            <person name="Chen W.-M."/>
        </authorList>
    </citation>
    <scope>NUCLEOTIDE SEQUENCE [LARGE SCALE GENOMIC DNA]</scope>
    <source>
        <strain evidence="7 8">TWA-58</strain>
    </source>
</reference>
<dbReference type="SUPFAM" id="SSF53649">
    <property type="entry name" value="Alkaline phosphatase-like"/>
    <property type="match status" value="1"/>
</dbReference>
<dbReference type="InterPro" id="IPR002591">
    <property type="entry name" value="Phosphodiest/P_Trfase"/>
</dbReference>
<feature type="chain" id="PRO_5020817888" evidence="6">
    <location>
        <begin position="21"/>
        <end position="551"/>
    </location>
</feature>
<feature type="active site" description="Phosphothreonine intermediate" evidence="4">
    <location>
        <position position="75"/>
    </location>
</feature>
<evidence type="ECO:0000256" key="2">
    <source>
        <dbReference type="ARBA" id="ARBA00022723"/>
    </source>
</evidence>
<evidence type="ECO:0000256" key="3">
    <source>
        <dbReference type="ARBA" id="ARBA00022729"/>
    </source>
</evidence>
<keyword evidence="8" id="KW-1185">Reference proteome</keyword>
<dbReference type="GO" id="GO:0004035">
    <property type="term" value="F:alkaline phosphatase activity"/>
    <property type="evidence" value="ECO:0007669"/>
    <property type="project" value="InterPro"/>
</dbReference>
<evidence type="ECO:0000256" key="1">
    <source>
        <dbReference type="ARBA" id="ARBA00022553"/>
    </source>
</evidence>
<gene>
    <name evidence="7" type="ORF">ESB00_02935</name>
</gene>
<dbReference type="Gene3D" id="3.40.720.10">
    <property type="entry name" value="Alkaline Phosphatase, subunit A"/>
    <property type="match status" value="1"/>
</dbReference>
<evidence type="ECO:0000256" key="5">
    <source>
        <dbReference type="PIRSR" id="PIRSR031924-51"/>
    </source>
</evidence>
<evidence type="ECO:0000256" key="6">
    <source>
        <dbReference type="SAM" id="SignalP"/>
    </source>
</evidence>
<dbReference type="RefSeq" id="WP_129046231.1">
    <property type="nucleotide sequence ID" value="NZ_SDHX01000001.1"/>
</dbReference>
<evidence type="ECO:0000313" key="8">
    <source>
        <dbReference type="Proteomes" id="UP000290218"/>
    </source>
</evidence>
<dbReference type="PIRSF" id="PIRSF031924">
    <property type="entry name" value="Pi-irrepressible_AP"/>
    <property type="match status" value="1"/>
</dbReference>
<dbReference type="EMBL" id="SDHX01000001">
    <property type="protein sequence ID" value="RXK54867.1"/>
    <property type="molecule type" value="Genomic_DNA"/>
</dbReference>
<sequence>MSLLARLFFVVVLLVGAARAAETPPRLAVVIVVDQMRADYLVKFRPYFGEGGFKRLLEGGADYQDCHYRYAITKTAAGHATILSGMHPDVHGIIANDWADRTTYVTGNAVEDSNSPLVGLPPRAGRYANATFAAKAGRSPRNFLGTTVGDRLKARYGAAARVFGVADKDRSAILPAGPKADGVYWTEEGIFVTSTYYRAELPDWVKDFNDRQGAAQHFGQTWDRLRDKELYDRVQGPDAAPGEETTAGLPATLPKKVGTGSAPTNAFYGAFDRTPWNNEMVAAMALRAQEVGQLGLDEVPDLLTIGFSQPDATGHAYGPDSHEVMDTYLRLDRTLAELFAALDTRVGLGKWVVVLTADHGVPPLPERVQAEKGENAAGRISGGQLDRHVISALEQAFGTLEAPLFWVLRDNSGYHINPKALAAKNLPFERVAEVVATALRTHPQLAAVYTRRQLLSREPLDAWGEMMRRSFHPARSPDVFFIEKPFFQIRAQGTTHGTPHDYDTHVPQLWYGAGVKPGVHGERVGVDDLAPTLAGLLGVELPPEAKGRRLF</sequence>
<proteinExistence type="predicted"/>
<evidence type="ECO:0000256" key="4">
    <source>
        <dbReference type="PIRSR" id="PIRSR031924-50"/>
    </source>
</evidence>
<comment type="caution">
    <text evidence="7">The sequence shown here is derived from an EMBL/GenBank/DDBJ whole genome shotgun (WGS) entry which is preliminary data.</text>
</comment>
<dbReference type="AlphaFoldDB" id="A0A4Q1C7G6"/>
<dbReference type="PANTHER" id="PTHR10151:SF120">
    <property type="entry name" value="BIS(5'-ADENOSYL)-TRIPHOSPHATASE"/>
    <property type="match status" value="1"/>
</dbReference>
<dbReference type="PANTHER" id="PTHR10151">
    <property type="entry name" value="ECTONUCLEOTIDE PYROPHOSPHATASE/PHOSPHODIESTERASE"/>
    <property type="match status" value="1"/>
</dbReference>
<dbReference type="GO" id="GO:0046872">
    <property type="term" value="F:metal ion binding"/>
    <property type="evidence" value="ECO:0007669"/>
    <property type="project" value="UniProtKB-KW"/>
</dbReference>
<dbReference type="Gene3D" id="3.30.1360.150">
    <property type="match status" value="1"/>
</dbReference>
<evidence type="ECO:0000313" key="7">
    <source>
        <dbReference type="EMBL" id="RXK54867.1"/>
    </source>
</evidence>
<feature type="binding site" evidence="5">
    <location>
        <position position="96"/>
    </location>
    <ligand>
        <name>substrate</name>
    </ligand>
</feature>
<dbReference type="Proteomes" id="UP000290218">
    <property type="component" value="Unassembled WGS sequence"/>
</dbReference>
<protein>
    <submittedName>
        <fullName evidence="7">Alkaline phosphatase family protein</fullName>
    </submittedName>
</protein>
<dbReference type="OrthoDB" id="9771966at2"/>
<dbReference type="Pfam" id="PF01663">
    <property type="entry name" value="Phosphodiest"/>
    <property type="match status" value="1"/>
</dbReference>
<feature type="binding site" evidence="5">
    <location>
        <begin position="168"/>
        <end position="170"/>
    </location>
    <ligand>
        <name>substrate</name>
    </ligand>
</feature>
<keyword evidence="2" id="KW-0479">Metal-binding</keyword>
<accession>A0A4Q1C7G6</accession>
<dbReference type="CDD" id="cd16016">
    <property type="entry name" value="AP-SPAP"/>
    <property type="match status" value="1"/>
</dbReference>
<keyword evidence="1 4" id="KW-0597">Phosphoprotein</keyword>
<dbReference type="InterPro" id="IPR026263">
    <property type="entry name" value="Alkaline_phosphatase_prok"/>
</dbReference>
<dbReference type="InterPro" id="IPR017850">
    <property type="entry name" value="Alkaline_phosphatase_core_sf"/>
</dbReference>
<keyword evidence="3 6" id="KW-0732">Signal</keyword>